<keyword evidence="2" id="KW-1185">Reference proteome</keyword>
<evidence type="ECO:0000313" key="1">
    <source>
        <dbReference type="EMBL" id="KAJ0093286.1"/>
    </source>
</evidence>
<organism evidence="1 2">
    <name type="scientific">Pistacia atlantica</name>
    <dbReference type="NCBI Taxonomy" id="434234"/>
    <lineage>
        <taxon>Eukaryota</taxon>
        <taxon>Viridiplantae</taxon>
        <taxon>Streptophyta</taxon>
        <taxon>Embryophyta</taxon>
        <taxon>Tracheophyta</taxon>
        <taxon>Spermatophyta</taxon>
        <taxon>Magnoliopsida</taxon>
        <taxon>eudicotyledons</taxon>
        <taxon>Gunneridae</taxon>
        <taxon>Pentapetalae</taxon>
        <taxon>rosids</taxon>
        <taxon>malvids</taxon>
        <taxon>Sapindales</taxon>
        <taxon>Anacardiaceae</taxon>
        <taxon>Pistacia</taxon>
    </lineage>
</organism>
<dbReference type="Proteomes" id="UP001164250">
    <property type="component" value="Chromosome 7"/>
</dbReference>
<name>A0ACC1B327_9ROSI</name>
<protein>
    <submittedName>
        <fullName evidence="1">Uncharacterized protein</fullName>
    </submittedName>
</protein>
<gene>
    <name evidence="1" type="ORF">Patl1_25762</name>
</gene>
<evidence type="ECO:0000313" key="2">
    <source>
        <dbReference type="Proteomes" id="UP001164250"/>
    </source>
</evidence>
<sequence length="41" mass="4624">MLKGVATHGDEMRRVNWVMGIKFNVIGLLLFSSFQSNLLLS</sequence>
<reference evidence="2" key="1">
    <citation type="journal article" date="2023" name="G3 (Bethesda)">
        <title>Genome assembly and association tests identify interacting loci associated with vigor, precocity, and sex in interspecific pistachio rootstocks.</title>
        <authorList>
            <person name="Palmer W."/>
            <person name="Jacygrad E."/>
            <person name="Sagayaradj S."/>
            <person name="Cavanaugh K."/>
            <person name="Han R."/>
            <person name="Bertier L."/>
            <person name="Beede B."/>
            <person name="Kafkas S."/>
            <person name="Golino D."/>
            <person name="Preece J."/>
            <person name="Michelmore R."/>
        </authorList>
    </citation>
    <scope>NUCLEOTIDE SEQUENCE [LARGE SCALE GENOMIC DNA]</scope>
</reference>
<comment type="caution">
    <text evidence="1">The sequence shown here is derived from an EMBL/GenBank/DDBJ whole genome shotgun (WGS) entry which is preliminary data.</text>
</comment>
<accession>A0ACC1B327</accession>
<proteinExistence type="predicted"/>
<dbReference type="EMBL" id="CM047903">
    <property type="protein sequence ID" value="KAJ0093286.1"/>
    <property type="molecule type" value="Genomic_DNA"/>
</dbReference>